<organism evidence="2 3">
    <name type="scientific">Natrarchaeobaculum sulfurireducens</name>
    <dbReference type="NCBI Taxonomy" id="2044521"/>
    <lineage>
        <taxon>Archaea</taxon>
        <taxon>Methanobacteriati</taxon>
        <taxon>Methanobacteriota</taxon>
        <taxon>Stenosarchaea group</taxon>
        <taxon>Halobacteria</taxon>
        <taxon>Halobacteriales</taxon>
        <taxon>Natrialbaceae</taxon>
        <taxon>Natrarchaeobaculum</taxon>
    </lineage>
</organism>
<sequence length="144" mass="16050">MATSMTSAASNALRREDGIDLVDSFLAPLFLLATISMTGLFILETGTFPFDWHMNAVIYEAHGSEITWAFVITMVTILTAWLTNGVTSWDDLNDLESMVVLLMVILNILIALVPAVSETVQTFWWVGMFMMMLNAAGFWVLAYK</sequence>
<dbReference type="EMBL" id="CP024047">
    <property type="protein sequence ID" value="AXR78491.1"/>
    <property type="molecule type" value="Genomic_DNA"/>
</dbReference>
<evidence type="ECO:0000313" key="2">
    <source>
        <dbReference type="EMBL" id="AXR78491.1"/>
    </source>
</evidence>
<dbReference type="InterPro" id="IPR058336">
    <property type="entry name" value="VP3-like_halobact-type"/>
</dbReference>
<evidence type="ECO:0000256" key="1">
    <source>
        <dbReference type="SAM" id="Phobius"/>
    </source>
</evidence>
<proteinExistence type="predicted"/>
<gene>
    <name evidence="2" type="ORF">AArc1_2175</name>
</gene>
<keyword evidence="1" id="KW-0812">Transmembrane</keyword>
<accession>A0A346PG46</accession>
<dbReference type="Pfam" id="PF26064">
    <property type="entry name" value="DUF8023"/>
    <property type="match status" value="1"/>
</dbReference>
<name>A0A346PG46_9EURY</name>
<keyword evidence="1" id="KW-1133">Transmembrane helix</keyword>
<evidence type="ECO:0000313" key="3">
    <source>
        <dbReference type="Proteomes" id="UP000258707"/>
    </source>
</evidence>
<protein>
    <submittedName>
        <fullName evidence="2">Uncharacterized protein</fullName>
    </submittedName>
</protein>
<feature type="transmembrane region" description="Helical" evidence="1">
    <location>
        <begin position="98"/>
        <end position="117"/>
    </location>
</feature>
<feature type="transmembrane region" description="Helical" evidence="1">
    <location>
        <begin position="66"/>
        <end position="86"/>
    </location>
</feature>
<dbReference type="KEGG" id="nan:AArc1_2175"/>
<feature type="transmembrane region" description="Helical" evidence="1">
    <location>
        <begin position="21"/>
        <end position="43"/>
    </location>
</feature>
<feature type="transmembrane region" description="Helical" evidence="1">
    <location>
        <begin position="123"/>
        <end position="143"/>
    </location>
</feature>
<dbReference type="Proteomes" id="UP000258707">
    <property type="component" value="Chromosome"/>
</dbReference>
<keyword evidence="1" id="KW-0472">Membrane</keyword>
<dbReference type="AlphaFoldDB" id="A0A346PG46"/>
<reference evidence="3" key="1">
    <citation type="submission" date="2017-10" db="EMBL/GenBank/DDBJ databases">
        <title>Phenotypic and genomic properties of facultatively anaerobic sulfur-reducing natronoarchaea from hypersaline soda lakes.</title>
        <authorList>
            <person name="Sorokin D.Y."/>
            <person name="Kublanov I.V."/>
            <person name="Roman P."/>
            <person name="Sinninghe Damste J.S."/>
            <person name="Golyshin P.N."/>
            <person name="Rojo D."/>
            <person name="Ciordia S."/>
            <person name="Mena Md.C."/>
            <person name="Ferrer M."/>
            <person name="Messina E."/>
            <person name="Smedile F."/>
            <person name="La Spada G."/>
            <person name="La Cono V."/>
            <person name="Yakimov M.M."/>
        </authorList>
    </citation>
    <scope>NUCLEOTIDE SEQUENCE [LARGE SCALE GENOMIC DNA]</scope>
    <source>
        <strain evidence="3">AArc1</strain>
    </source>
</reference>